<feature type="zinc finger region" description="C3H1-type" evidence="4">
    <location>
        <begin position="29"/>
        <end position="56"/>
    </location>
</feature>
<proteinExistence type="predicted"/>
<dbReference type="SUPFAM" id="SSF90229">
    <property type="entry name" value="CCCH zinc finger"/>
    <property type="match status" value="2"/>
</dbReference>
<evidence type="ECO:0000313" key="7">
    <source>
        <dbReference type="EMBL" id="CAE8592742.1"/>
    </source>
</evidence>
<feature type="non-terminal residue" evidence="7">
    <location>
        <position position="335"/>
    </location>
</feature>
<dbReference type="Gene3D" id="4.10.1000.10">
    <property type="entry name" value="Zinc finger, CCCH-type"/>
    <property type="match status" value="2"/>
</dbReference>
<dbReference type="PANTHER" id="PTHR14493:SF50">
    <property type="entry name" value="RING FINGER PROTEIN UNKEMPT"/>
    <property type="match status" value="1"/>
</dbReference>
<protein>
    <recommendedName>
        <fullName evidence="6">C3H1-type domain-containing protein</fullName>
    </recommendedName>
</protein>
<feature type="domain" description="C3H1-type" evidence="6">
    <location>
        <begin position="29"/>
        <end position="56"/>
    </location>
</feature>
<feature type="region of interest" description="Disordered" evidence="5">
    <location>
        <begin position="133"/>
        <end position="153"/>
    </location>
</feature>
<dbReference type="EMBL" id="CAJNNV010005856">
    <property type="protein sequence ID" value="CAE8592742.1"/>
    <property type="molecule type" value="Genomic_DNA"/>
</dbReference>
<dbReference type="SUPFAM" id="SSF51649">
    <property type="entry name" value="RuBisCo, C-terminal domain"/>
    <property type="match status" value="1"/>
</dbReference>
<evidence type="ECO:0000256" key="2">
    <source>
        <dbReference type="ARBA" id="ARBA00022771"/>
    </source>
</evidence>
<dbReference type="GO" id="GO:0000287">
    <property type="term" value="F:magnesium ion binding"/>
    <property type="evidence" value="ECO:0007669"/>
    <property type="project" value="InterPro"/>
</dbReference>
<keyword evidence="1 4" id="KW-0479">Metal-binding</keyword>
<gene>
    <name evidence="7" type="ORF">PGLA1383_LOCUS11375</name>
</gene>
<evidence type="ECO:0000256" key="3">
    <source>
        <dbReference type="ARBA" id="ARBA00022833"/>
    </source>
</evidence>
<evidence type="ECO:0000256" key="4">
    <source>
        <dbReference type="PROSITE-ProRule" id="PRU00723"/>
    </source>
</evidence>
<dbReference type="OrthoDB" id="410307at2759"/>
<dbReference type="GO" id="GO:0008270">
    <property type="term" value="F:zinc ion binding"/>
    <property type="evidence" value="ECO:0007669"/>
    <property type="project" value="UniProtKB-KW"/>
</dbReference>
<evidence type="ECO:0000313" key="8">
    <source>
        <dbReference type="Proteomes" id="UP000654075"/>
    </source>
</evidence>
<dbReference type="PROSITE" id="PS50103">
    <property type="entry name" value="ZF_C3H1"/>
    <property type="match status" value="2"/>
</dbReference>
<organism evidence="7 8">
    <name type="scientific">Polarella glacialis</name>
    <name type="common">Dinoflagellate</name>
    <dbReference type="NCBI Taxonomy" id="89957"/>
    <lineage>
        <taxon>Eukaryota</taxon>
        <taxon>Sar</taxon>
        <taxon>Alveolata</taxon>
        <taxon>Dinophyceae</taxon>
        <taxon>Suessiales</taxon>
        <taxon>Suessiaceae</taxon>
        <taxon>Polarella</taxon>
    </lineage>
</organism>
<dbReference type="InterPro" id="IPR000571">
    <property type="entry name" value="Znf_CCCH"/>
</dbReference>
<dbReference type="InterPro" id="IPR036855">
    <property type="entry name" value="Znf_CCCH_sf"/>
</dbReference>
<dbReference type="InterPro" id="IPR045234">
    <property type="entry name" value="Unkempt-like"/>
</dbReference>
<accession>A0A813DZ28</accession>
<evidence type="ECO:0000256" key="5">
    <source>
        <dbReference type="SAM" id="MobiDB-lite"/>
    </source>
</evidence>
<dbReference type="PROSITE" id="PS00157">
    <property type="entry name" value="RUBISCO_LARGE"/>
    <property type="match status" value="1"/>
</dbReference>
<feature type="region of interest" description="Disordered" evidence="5">
    <location>
        <begin position="90"/>
        <end position="119"/>
    </location>
</feature>
<sequence>MFCQQEMNLDQKVTKARTGKRARRTEDHLKFTKMCSFYLEGKCRRGSACKFAHDESLLQQQPDFYKTRVCAMFRAGLQCKSGQECGYAHSEQELRGTSRPGCTTKDSDLVDEASVSESTALPEDFSRQLSLATDLSSSGEEGRAPPSDSAEENEVDWQMMTIKNTFLHFGAEPESFHAKRRSQSTSGRIQYARLLGSSSQAFVSTPATAASASPNLRGAENALQACLVRSVSDPAAGGIVRACQLCGSRHRMLPARLAVGLQRPLWLDSAQAAARTAAVVPVQSSVQRRALDQSSRYAVDALVYYIACYAFWQGGDFIKNDEPQGNQADDPNEMI</sequence>
<reference evidence="7" key="1">
    <citation type="submission" date="2021-02" db="EMBL/GenBank/DDBJ databases">
        <authorList>
            <person name="Dougan E. K."/>
            <person name="Rhodes N."/>
            <person name="Thang M."/>
            <person name="Chan C."/>
        </authorList>
    </citation>
    <scope>NUCLEOTIDE SEQUENCE</scope>
</reference>
<dbReference type="InterPro" id="IPR036376">
    <property type="entry name" value="RuBisCO_lsu_C_sf"/>
</dbReference>
<feature type="zinc finger region" description="C3H1-type" evidence="4">
    <location>
        <begin position="64"/>
        <end position="92"/>
    </location>
</feature>
<keyword evidence="8" id="KW-1185">Reference proteome</keyword>
<dbReference type="AlphaFoldDB" id="A0A813DZ28"/>
<name>A0A813DZ28_POLGL</name>
<keyword evidence="3 4" id="KW-0862">Zinc</keyword>
<evidence type="ECO:0000256" key="1">
    <source>
        <dbReference type="ARBA" id="ARBA00022723"/>
    </source>
</evidence>
<dbReference type="PANTHER" id="PTHR14493">
    <property type="entry name" value="UNKEMPT FAMILY MEMBER"/>
    <property type="match status" value="1"/>
</dbReference>
<dbReference type="GO" id="GO:0015977">
    <property type="term" value="P:carbon fixation"/>
    <property type="evidence" value="ECO:0007669"/>
    <property type="project" value="InterPro"/>
</dbReference>
<dbReference type="GO" id="GO:0016984">
    <property type="term" value="F:ribulose-bisphosphate carboxylase activity"/>
    <property type="evidence" value="ECO:0007669"/>
    <property type="project" value="InterPro"/>
</dbReference>
<dbReference type="SMART" id="SM00356">
    <property type="entry name" value="ZnF_C3H1"/>
    <property type="match status" value="2"/>
</dbReference>
<dbReference type="Pfam" id="PF00642">
    <property type="entry name" value="zf-CCCH"/>
    <property type="match status" value="1"/>
</dbReference>
<evidence type="ECO:0000259" key="6">
    <source>
        <dbReference type="PROSITE" id="PS50103"/>
    </source>
</evidence>
<dbReference type="Proteomes" id="UP000654075">
    <property type="component" value="Unassembled WGS sequence"/>
</dbReference>
<feature type="domain" description="C3H1-type" evidence="6">
    <location>
        <begin position="64"/>
        <end position="92"/>
    </location>
</feature>
<comment type="caution">
    <text evidence="7">The sequence shown here is derived from an EMBL/GenBank/DDBJ whole genome shotgun (WGS) entry which is preliminary data.</text>
</comment>
<dbReference type="InterPro" id="IPR020878">
    <property type="entry name" value="RuBisCo_large_chain_AS"/>
</dbReference>
<keyword evidence="2 4" id="KW-0863">Zinc-finger</keyword>